<feature type="compositionally biased region" description="Basic and acidic residues" evidence="1">
    <location>
        <begin position="1"/>
        <end position="10"/>
    </location>
</feature>
<reference evidence="2 3" key="1">
    <citation type="submission" date="2018-08" db="EMBL/GenBank/DDBJ databases">
        <title>Actinomadura jelena sp. nov., a novel Actinomycete isolated from soil in Chad.</title>
        <authorList>
            <person name="Shi L."/>
        </authorList>
    </citation>
    <scope>NUCLEOTIDE SEQUENCE [LARGE SCALE GENOMIC DNA]</scope>
    <source>
        <strain evidence="2 3">NEAU-G17</strain>
    </source>
</reference>
<sequence length="74" mass="7641">MASIADRRQADQAGQAVRADREDRADQGDRPARSGSGGRTAVPVRREVLVLAGSGRTAGGRTAKDRVGPRSAAA</sequence>
<evidence type="ECO:0000313" key="3">
    <source>
        <dbReference type="Proteomes" id="UP000261811"/>
    </source>
</evidence>
<name>A0A372JHU0_9ACTN</name>
<comment type="caution">
    <text evidence="2">The sequence shown here is derived from an EMBL/GenBank/DDBJ whole genome shotgun (WGS) entry which is preliminary data.</text>
</comment>
<evidence type="ECO:0000313" key="2">
    <source>
        <dbReference type="EMBL" id="RFU39595.1"/>
    </source>
</evidence>
<accession>A0A372JHU0</accession>
<dbReference type="EMBL" id="QURH01000333">
    <property type="protein sequence ID" value="RFU39595.1"/>
    <property type="molecule type" value="Genomic_DNA"/>
</dbReference>
<gene>
    <name evidence="2" type="ORF">DZF91_21675</name>
</gene>
<protein>
    <submittedName>
        <fullName evidence="2">Uncharacterized protein</fullName>
    </submittedName>
</protein>
<organism evidence="2 3">
    <name type="scientific">Actinomadura logoneensis</name>
    <dbReference type="NCBI Taxonomy" id="2293572"/>
    <lineage>
        <taxon>Bacteria</taxon>
        <taxon>Bacillati</taxon>
        <taxon>Actinomycetota</taxon>
        <taxon>Actinomycetes</taxon>
        <taxon>Streptosporangiales</taxon>
        <taxon>Thermomonosporaceae</taxon>
        <taxon>Actinomadura</taxon>
    </lineage>
</organism>
<feature type="compositionally biased region" description="Basic and acidic residues" evidence="1">
    <location>
        <begin position="18"/>
        <end position="32"/>
    </location>
</feature>
<feature type="region of interest" description="Disordered" evidence="1">
    <location>
        <begin position="1"/>
        <end position="74"/>
    </location>
</feature>
<keyword evidence="3" id="KW-1185">Reference proteome</keyword>
<dbReference type="AlphaFoldDB" id="A0A372JHU0"/>
<feature type="compositionally biased region" description="Low complexity" evidence="1">
    <location>
        <begin position="52"/>
        <end position="61"/>
    </location>
</feature>
<proteinExistence type="predicted"/>
<dbReference type="Proteomes" id="UP000261811">
    <property type="component" value="Unassembled WGS sequence"/>
</dbReference>
<evidence type="ECO:0000256" key="1">
    <source>
        <dbReference type="SAM" id="MobiDB-lite"/>
    </source>
</evidence>